<accession>A0ABT6WT21</accession>
<evidence type="ECO:0000256" key="1">
    <source>
        <dbReference type="SAM" id="MobiDB-lite"/>
    </source>
</evidence>
<organism evidence="2 3">
    <name type="scientific">Actinoplanes sandaracinus</name>
    <dbReference type="NCBI Taxonomy" id="3045177"/>
    <lineage>
        <taxon>Bacteria</taxon>
        <taxon>Bacillati</taxon>
        <taxon>Actinomycetota</taxon>
        <taxon>Actinomycetes</taxon>
        <taxon>Micromonosporales</taxon>
        <taxon>Micromonosporaceae</taxon>
        <taxon>Actinoplanes</taxon>
    </lineage>
</organism>
<feature type="compositionally biased region" description="Basic residues" evidence="1">
    <location>
        <begin position="132"/>
        <end position="149"/>
    </location>
</feature>
<sequence length="149" mass="16791">MDRVEITDEGVVVTRASEAEFSVFGTQTRPASTHVSSLPWEEIFRVTFQVSEIRGHWRWVSLVIDVVWGEYFEVHDDADGFAETVREFCRLSGLPVPDPATTPPGIVTIWPGPDDDGVSPPPAPPSVFRRPGPGRRRKSGRRPSRPRWR</sequence>
<proteinExistence type="predicted"/>
<evidence type="ECO:0000313" key="2">
    <source>
        <dbReference type="EMBL" id="MDI6102770.1"/>
    </source>
</evidence>
<gene>
    <name evidence="2" type="ORF">QLQ12_29535</name>
</gene>
<keyword evidence="3" id="KW-1185">Reference proteome</keyword>
<evidence type="ECO:0000313" key="3">
    <source>
        <dbReference type="Proteomes" id="UP001241758"/>
    </source>
</evidence>
<dbReference type="Proteomes" id="UP001241758">
    <property type="component" value="Unassembled WGS sequence"/>
</dbReference>
<name>A0ABT6WT21_9ACTN</name>
<dbReference type="EMBL" id="JASCTH010000021">
    <property type="protein sequence ID" value="MDI6102770.1"/>
    <property type="molecule type" value="Genomic_DNA"/>
</dbReference>
<feature type="region of interest" description="Disordered" evidence="1">
    <location>
        <begin position="97"/>
        <end position="149"/>
    </location>
</feature>
<reference evidence="2 3" key="1">
    <citation type="submission" date="2023-05" db="EMBL/GenBank/DDBJ databases">
        <title>Actinoplanes sp. NEAU-A12 genome sequencing.</title>
        <authorList>
            <person name="Wang Z.-S."/>
        </authorList>
    </citation>
    <scope>NUCLEOTIDE SEQUENCE [LARGE SCALE GENOMIC DNA]</scope>
    <source>
        <strain evidence="2 3">NEAU-A12</strain>
    </source>
</reference>
<comment type="caution">
    <text evidence="2">The sequence shown here is derived from an EMBL/GenBank/DDBJ whole genome shotgun (WGS) entry which is preliminary data.</text>
</comment>
<dbReference type="RefSeq" id="WP_282763847.1">
    <property type="nucleotide sequence ID" value="NZ_JASCTH010000021.1"/>
</dbReference>
<protein>
    <submittedName>
        <fullName evidence="2">Uncharacterized protein</fullName>
    </submittedName>
</protein>